<keyword evidence="14" id="KW-1133">Transmembrane helix</keyword>
<dbReference type="PROSITE" id="PS00536">
    <property type="entry name" value="UBIQUITIN_ACTIVAT_1"/>
    <property type="match status" value="1"/>
</dbReference>
<dbReference type="GO" id="GO:0005737">
    <property type="term" value="C:cytoplasm"/>
    <property type="evidence" value="ECO:0007669"/>
    <property type="project" value="TreeGrafter"/>
</dbReference>
<dbReference type="NCBIfam" id="TIGR01408">
    <property type="entry name" value="Ube1"/>
    <property type="match status" value="1"/>
</dbReference>
<comment type="pathway">
    <text evidence="3">Protein modification; protein ubiquitination.</text>
</comment>
<dbReference type="FunFam" id="1.10.10.2660:FF:000002">
    <property type="entry name" value="Ubiquitin-activating enzyme E1 2"/>
    <property type="match status" value="1"/>
</dbReference>
<keyword evidence="7 12" id="KW-0436">Ligase</keyword>
<dbReference type="PANTHER" id="PTHR10953">
    <property type="entry name" value="UBIQUITIN-ACTIVATING ENZYME E1"/>
    <property type="match status" value="1"/>
</dbReference>
<evidence type="ECO:0000256" key="12">
    <source>
        <dbReference type="RuleBase" id="RU000519"/>
    </source>
</evidence>
<dbReference type="EMBL" id="JBEDUW010000003">
    <property type="protein sequence ID" value="KAK9940851.1"/>
    <property type="molecule type" value="Genomic_DNA"/>
</dbReference>
<feature type="domain" description="Ubiquitin-activating enzyme E1 C-terminal" evidence="15">
    <location>
        <begin position="1035"/>
        <end position="1157"/>
    </location>
</feature>
<dbReference type="PANTHER" id="PTHR10953:SF215">
    <property type="entry name" value="UBIQUITIN-ACTIVATING ENZYME E1 1"/>
    <property type="match status" value="1"/>
</dbReference>
<keyword evidence="14" id="KW-0472">Membrane</keyword>
<evidence type="ECO:0000256" key="8">
    <source>
        <dbReference type="ARBA" id="ARBA00022741"/>
    </source>
</evidence>
<dbReference type="InterPro" id="IPR018074">
    <property type="entry name" value="UBQ-activ_enz_E1_CS"/>
</dbReference>
<dbReference type="CDD" id="cd01491">
    <property type="entry name" value="Ube1_repeat1"/>
    <property type="match status" value="1"/>
</dbReference>
<evidence type="ECO:0000256" key="11">
    <source>
        <dbReference type="PROSITE-ProRule" id="PRU10132"/>
    </source>
</evidence>
<evidence type="ECO:0000256" key="14">
    <source>
        <dbReference type="SAM" id="Phobius"/>
    </source>
</evidence>
<dbReference type="FunFam" id="3.40.50.720:FF:000015">
    <property type="entry name" value="Ubiquitin-activating enzyme E1 1"/>
    <property type="match status" value="1"/>
</dbReference>
<dbReference type="Gene3D" id="2.40.30.180">
    <property type="entry name" value="Ubiquitin-activating enzyme E1, FCCH domain"/>
    <property type="match status" value="1"/>
</dbReference>
<dbReference type="InterPro" id="IPR000594">
    <property type="entry name" value="ThiF_NAD_FAD-bd"/>
</dbReference>
<evidence type="ECO:0000256" key="10">
    <source>
        <dbReference type="ARBA" id="ARBA00022840"/>
    </source>
</evidence>
<evidence type="ECO:0000259" key="15">
    <source>
        <dbReference type="SMART" id="SM00985"/>
    </source>
</evidence>
<dbReference type="GO" id="GO:0016925">
    <property type="term" value="P:protein sumoylation"/>
    <property type="evidence" value="ECO:0007669"/>
    <property type="project" value="TreeGrafter"/>
</dbReference>
<organism evidence="16 17">
    <name type="scientific">Rubus argutus</name>
    <name type="common">Southern blackberry</name>
    <dbReference type="NCBI Taxonomy" id="59490"/>
    <lineage>
        <taxon>Eukaryota</taxon>
        <taxon>Viridiplantae</taxon>
        <taxon>Streptophyta</taxon>
        <taxon>Embryophyta</taxon>
        <taxon>Tracheophyta</taxon>
        <taxon>Spermatophyta</taxon>
        <taxon>Magnoliopsida</taxon>
        <taxon>eudicotyledons</taxon>
        <taxon>Gunneridae</taxon>
        <taxon>Pentapetalae</taxon>
        <taxon>rosids</taxon>
        <taxon>fabids</taxon>
        <taxon>Rosales</taxon>
        <taxon>Rosaceae</taxon>
        <taxon>Rosoideae</taxon>
        <taxon>Rosoideae incertae sedis</taxon>
        <taxon>Rubus</taxon>
    </lineage>
</organism>
<dbReference type="SUPFAM" id="SSF69572">
    <property type="entry name" value="Activating enzymes of the ubiquitin-like proteins"/>
    <property type="match status" value="2"/>
</dbReference>
<dbReference type="GO" id="GO:0004839">
    <property type="term" value="F:ubiquitin activating enzyme activity"/>
    <property type="evidence" value="ECO:0007669"/>
    <property type="project" value="UniProtKB-EC"/>
</dbReference>
<comment type="caution">
    <text evidence="16">The sequence shown here is derived from an EMBL/GenBank/DDBJ whole genome shotgun (WGS) entry which is preliminary data.</text>
</comment>
<evidence type="ECO:0000256" key="1">
    <source>
        <dbReference type="ARBA" id="ARBA00000488"/>
    </source>
</evidence>
<keyword evidence="9 12" id="KW-0833">Ubl conjugation pathway</keyword>
<comment type="function">
    <text evidence="2">Activates ubiquitin by first adenylating its C-terminal glycine residue with ATP, and thereafter linking this residue to the side chain of a cysteine residue in E1, yielding a ubiquitin-E1 thioester and free AMP.</text>
</comment>
<feature type="region of interest" description="Disordered" evidence="13">
    <location>
        <begin position="78"/>
        <end position="102"/>
    </location>
</feature>
<dbReference type="Pfam" id="PF16191">
    <property type="entry name" value="E1_4HB"/>
    <property type="match status" value="1"/>
</dbReference>
<dbReference type="SMART" id="SM00985">
    <property type="entry name" value="UBA_e1_C"/>
    <property type="match status" value="1"/>
</dbReference>
<comment type="similarity">
    <text evidence="4 12">Belongs to the ubiquitin-activating E1 family.</text>
</comment>
<protein>
    <recommendedName>
        <fullName evidence="6">E1 ubiquitin-activating enzyme</fullName>
        <ecNumber evidence="6">6.2.1.45</ecNumber>
    </recommendedName>
</protein>
<dbReference type="Gene3D" id="3.40.50.720">
    <property type="entry name" value="NAD(P)-binding Rossmann-like Domain"/>
    <property type="match status" value="1"/>
</dbReference>
<dbReference type="AlphaFoldDB" id="A0AAW1XWK0"/>
<keyword evidence="10 12" id="KW-0067">ATP-binding</keyword>
<dbReference type="InterPro" id="IPR032420">
    <property type="entry name" value="E1_4HB"/>
</dbReference>
<dbReference type="Gene3D" id="3.40.50.12550">
    <property type="entry name" value="Ubiquitin-activating enzyme E1, inactive adenylation domain, subdomain 2"/>
    <property type="match status" value="1"/>
</dbReference>
<dbReference type="InterPro" id="IPR033127">
    <property type="entry name" value="UBQ-activ_enz_E1_Cys_AS"/>
</dbReference>
<keyword evidence="8 12" id="KW-0547">Nucleotide-binding</keyword>
<dbReference type="InterPro" id="IPR018075">
    <property type="entry name" value="UBQ-activ_enz_E1"/>
</dbReference>
<name>A0AAW1XWK0_RUBAR</name>
<comment type="catalytic activity">
    <reaction evidence="1">
        <text>ATP + ubiquitin + [E1 ubiquitin-activating enzyme]-L-cysteine = AMP + diphosphate + S-ubiquitinyl-[E1 ubiquitin-activating enzyme]-L-cysteine.</text>
        <dbReference type="EC" id="6.2.1.45"/>
    </reaction>
</comment>
<comment type="subunit">
    <text evidence="5">Monomer.</text>
</comment>
<dbReference type="GO" id="GO:0031510">
    <property type="term" value="C:SUMO activating enzyme complex"/>
    <property type="evidence" value="ECO:0007669"/>
    <property type="project" value="TreeGrafter"/>
</dbReference>
<keyword evidence="17" id="KW-1185">Reference proteome</keyword>
<feature type="transmembrane region" description="Helical" evidence="14">
    <location>
        <begin position="40"/>
        <end position="62"/>
    </location>
</feature>
<dbReference type="InterPro" id="IPR042063">
    <property type="entry name" value="Ubi_acti_E1_SCCH"/>
</dbReference>
<dbReference type="PRINTS" id="PR01849">
    <property type="entry name" value="UBIQUITINACT"/>
</dbReference>
<dbReference type="CDD" id="cd01490">
    <property type="entry name" value="Ube1_repeat2"/>
    <property type="match status" value="1"/>
</dbReference>
<proteinExistence type="inferred from homology"/>
<dbReference type="InterPro" id="IPR000011">
    <property type="entry name" value="UBQ/SUMO-activ_enz_E1-like"/>
</dbReference>
<evidence type="ECO:0000256" key="13">
    <source>
        <dbReference type="SAM" id="MobiDB-lite"/>
    </source>
</evidence>
<feature type="compositionally biased region" description="Low complexity" evidence="13">
    <location>
        <begin position="85"/>
        <end position="101"/>
    </location>
</feature>
<dbReference type="InterPro" id="IPR042449">
    <property type="entry name" value="Ub-E1_IAD_1"/>
</dbReference>
<evidence type="ECO:0000256" key="7">
    <source>
        <dbReference type="ARBA" id="ARBA00022598"/>
    </source>
</evidence>
<sequence length="1162" mass="128974">MLKLGLKFWGVVVASAPIFIGLAFRSYFGVGDAADSRFSVHFPVFCLVVSVMVGFCGVFSSLRHYMLPRKRPCEGVVAEEGDGDTNNNNSNSNNNTTGTSSAASLIKKHRIGPYVAESAINNSDNNSSSNSNGSEILVENDVSIMALGDSNAGDIDEDLHSRQLAVYGRETMRRLFASNVLITGIQGLGAEIAKNLVLAGVKSVTLHDEGTVELWDLSSNFVFSEDDVGKNRALASVQKLQELNNAVVVHSLTTQLTKEQLSDFQAVVFTDISYKKAIEFNDYCHNHQPPIAFIRTEVRGLFGSVFCDFGPEFTVFDVDGEEPHTGIIASISNDNPALVSCVDDERLEFQDGDLVVFSEVHGMTELNDGKPRKIKNARAYSFTLEEDTSGFGPYEKGGIVTQAKQPKVLNFKPLREALNDPGDFLLSDFSKFDRPPLLHLAFQALDKFVAELGRFPVAGSEEDAQKLISIASNINDKLGDGRLEDINPKLLRHFAFGAKAVLNPMAAMFGGIVGQEVVKACSGKFHPLFQFFYFDSVESLPTEPLDSSDLKPLNSRYDAQISVFGSKLQKKLEDAKVFMVGSGALGCELLKNVALMGVSCGKQGKLTITDDDVIEKSNLSRQFLFRDWNIGQAKSTVAASAASSINPFLNADALQNRVGPETENVFDDTFWENLSVVVNALDNVNARLYVDQRCLYFQKSLLESGTLGAKCNTQMVIPHLTENYGASRDPPEKQAPMCTVHSFPHNIDHCLTWARSEFEGLLEKTPAEVNAFLSKPSEYTAAMSNAGDAQARDTLERILECLARERCETFQDCIAWARLKFEDYFSNRVKQLTYTFPEDAATSTGAPFWSAPKRFPYALQFSDTDPGHLHFIMAASILRAETFGIPIPDWVRNSKKLAEAIEKVEVPDFQPKKDAKIVTDDKATNLTPQSIDDAQVINELIIKLEHCRERLPPGFRMKPIQFEKDDDTNYHMDMIAGLANMRARNYSIPEVDKLKAKFIAGRIIPAIATSTAMATGLVCLELYKVLDGGHKLEDYRNTFANLALPLFSMAEPVPPKVIKHQDMSWTVWDRWILRGNPTLRELLQWLKDKELNAYSISCGSSLLFNSMFARHKDRMDKKVVDLAKDVAKVEIPPYRCHLDVVVACEDDEDNDIDIPLVSVYFR</sequence>
<dbReference type="InterPro" id="IPR035985">
    <property type="entry name" value="Ubiquitin-activating_enz"/>
</dbReference>
<dbReference type="Pfam" id="PF16190">
    <property type="entry name" value="E1_FCCH"/>
    <property type="match status" value="1"/>
</dbReference>
<dbReference type="Pfam" id="PF00899">
    <property type="entry name" value="ThiF"/>
    <property type="match status" value="1"/>
</dbReference>
<dbReference type="Pfam" id="PF09358">
    <property type="entry name" value="E1_UFD"/>
    <property type="match status" value="1"/>
</dbReference>
<dbReference type="InterPro" id="IPR042302">
    <property type="entry name" value="E1_FCCH_sf"/>
</dbReference>
<dbReference type="Pfam" id="PF10585">
    <property type="entry name" value="UBA_E1_SCCH"/>
    <property type="match status" value="1"/>
</dbReference>
<dbReference type="InterPro" id="IPR032418">
    <property type="entry name" value="E1_FCCH"/>
</dbReference>
<dbReference type="Gene3D" id="3.50.50.80">
    <property type="entry name" value="Ubiquitin-activating enzyme E1, inactive adenylation domain, subdomain 1"/>
    <property type="match status" value="1"/>
</dbReference>
<evidence type="ECO:0000256" key="2">
    <source>
        <dbReference type="ARBA" id="ARBA00002457"/>
    </source>
</evidence>
<dbReference type="GO" id="GO:0005524">
    <property type="term" value="F:ATP binding"/>
    <property type="evidence" value="ECO:0007669"/>
    <property type="project" value="UniProtKB-KW"/>
</dbReference>
<dbReference type="InterPro" id="IPR018965">
    <property type="entry name" value="Ub-activating_enz_E1_C"/>
</dbReference>
<dbReference type="Gene3D" id="3.10.290.60">
    <property type="entry name" value="Ubiquitin-activating enzyme E1, UFD domain"/>
    <property type="match status" value="1"/>
</dbReference>
<dbReference type="InterPro" id="IPR019572">
    <property type="entry name" value="UBA_E1_SCCH"/>
</dbReference>
<evidence type="ECO:0000256" key="4">
    <source>
        <dbReference type="ARBA" id="ARBA00005673"/>
    </source>
</evidence>
<evidence type="ECO:0000256" key="5">
    <source>
        <dbReference type="ARBA" id="ARBA00011245"/>
    </source>
</evidence>
<dbReference type="PROSITE" id="PS00865">
    <property type="entry name" value="UBIQUITIN_ACTIVAT_2"/>
    <property type="match status" value="1"/>
</dbReference>
<feature type="transmembrane region" description="Helical" evidence="14">
    <location>
        <begin position="7"/>
        <end position="28"/>
    </location>
</feature>
<accession>A0AAW1XWK0</accession>
<dbReference type="EC" id="6.2.1.45" evidence="6"/>
<evidence type="ECO:0000313" key="16">
    <source>
        <dbReference type="EMBL" id="KAK9940851.1"/>
    </source>
</evidence>
<dbReference type="Gene3D" id="1.10.10.2660">
    <property type="entry name" value="Ubiquitin-activating enzyme E1, SCCH domain"/>
    <property type="match status" value="1"/>
</dbReference>
<dbReference type="FunFam" id="3.50.50.80:FF:000003">
    <property type="entry name" value="Ubiquitin-activating enzyme E1 2"/>
    <property type="match status" value="1"/>
</dbReference>
<reference evidence="16 17" key="1">
    <citation type="journal article" date="2023" name="G3 (Bethesda)">
        <title>A chromosome-length genome assembly and annotation of blackberry (Rubus argutus, cv. 'Hillquist').</title>
        <authorList>
            <person name="Bruna T."/>
            <person name="Aryal R."/>
            <person name="Dudchenko O."/>
            <person name="Sargent D.J."/>
            <person name="Mead D."/>
            <person name="Buti M."/>
            <person name="Cavallini A."/>
            <person name="Hytonen T."/>
            <person name="Andres J."/>
            <person name="Pham M."/>
            <person name="Weisz D."/>
            <person name="Mascagni F."/>
            <person name="Usai G."/>
            <person name="Natali L."/>
            <person name="Bassil N."/>
            <person name="Fernandez G.E."/>
            <person name="Lomsadze A."/>
            <person name="Armour M."/>
            <person name="Olukolu B."/>
            <person name="Poorten T."/>
            <person name="Britton C."/>
            <person name="Davik J."/>
            <person name="Ashrafi H."/>
            <person name="Aiden E.L."/>
            <person name="Borodovsky M."/>
            <person name="Worthington M."/>
        </authorList>
    </citation>
    <scope>NUCLEOTIDE SEQUENCE [LARGE SCALE GENOMIC DNA]</scope>
    <source>
        <strain evidence="16">PI 553951</strain>
    </source>
</reference>
<dbReference type="FunFam" id="2.40.30.180:FF:000001">
    <property type="entry name" value="ubiquitin-like modifier-activating enzyme 1"/>
    <property type="match status" value="1"/>
</dbReference>
<evidence type="ECO:0000313" key="17">
    <source>
        <dbReference type="Proteomes" id="UP001457282"/>
    </source>
</evidence>
<evidence type="ECO:0000256" key="3">
    <source>
        <dbReference type="ARBA" id="ARBA00004906"/>
    </source>
</evidence>
<dbReference type="FunFam" id="3.10.290.60:FF:000001">
    <property type="entry name" value="Ubiquitin-activating enzyme E1 2"/>
    <property type="match status" value="1"/>
</dbReference>
<keyword evidence="14" id="KW-0812">Transmembrane</keyword>
<evidence type="ECO:0000256" key="9">
    <source>
        <dbReference type="ARBA" id="ARBA00022786"/>
    </source>
</evidence>
<feature type="active site" description="Glycyl thioester intermediate" evidence="11">
    <location>
        <position position="738"/>
    </location>
</feature>
<dbReference type="InterPro" id="IPR038252">
    <property type="entry name" value="UBA_E1_C_sf"/>
</dbReference>
<gene>
    <name evidence="16" type="ORF">M0R45_017491</name>
</gene>
<dbReference type="InterPro" id="IPR045886">
    <property type="entry name" value="ThiF/MoeB/HesA"/>
</dbReference>
<dbReference type="Proteomes" id="UP001457282">
    <property type="component" value="Unassembled WGS sequence"/>
</dbReference>
<dbReference type="FunFam" id="3.40.50.12550:FF:000001">
    <property type="entry name" value="Ubiquitin-activating enzyme E1 1"/>
    <property type="match status" value="1"/>
</dbReference>
<dbReference type="GO" id="GO:0019948">
    <property type="term" value="F:SUMO activating enzyme activity"/>
    <property type="evidence" value="ECO:0007669"/>
    <property type="project" value="TreeGrafter"/>
</dbReference>
<evidence type="ECO:0000256" key="6">
    <source>
        <dbReference type="ARBA" id="ARBA00012990"/>
    </source>
</evidence>
<dbReference type="GO" id="GO:0004842">
    <property type="term" value="F:ubiquitin-protein transferase activity"/>
    <property type="evidence" value="ECO:0007669"/>
    <property type="project" value="UniProtKB-ARBA"/>
</dbReference>